<dbReference type="InterPro" id="IPR003856">
    <property type="entry name" value="LPS_length_determ_N"/>
</dbReference>
<feature type="transmembrane region" description="Helical" evidence="6">
    <location>
        <begin position="41"/>
        <end position="59"/>
    </location>
</feature>
<protein>
    <recommendedName>
        <fullName evidence="7">Polysaccharide chain length determinant N-terminal domain-containing protein</fullName>
    </recommendedName>
</protein>
<dbReference type="PANTHER" id="PTHR32309:SF13">
    <property type="entry name" value="FERRIC ENTEROBACTIN TRANSPORT PROTEIN FEPE"/>
    <property type="match status" value="1"/>
</dbReference>
<comment type="subcellular location">
    <subcellularLocation>
        <location evidence="1">Cell membrane</location>
        <topology evidence="1">Multi-pass membrane protein</topology>
    </subcellularLocation>
</comment>
<gene>
    <name evidence="8" type="ORF">S03H2_53002</name>
</gene>
<evidence type="ECO:0000256" key="2">
    <source>
        <dbReference type="ARBA" id="ARBA00022475"/>
    </source>
</evidence>
<keyword evidence="4 6" id="KW-1133">Transmembrane helix</keyword>
<dbReference type="EMBL" id="BARU01033712">
    <property type="protein sequence ID" value="GAH70551.1"/>
    <property type="molecule type" value="Genomic_DNA"/>
</dbReference>
<feature type="non-terminal residue" evidence="8">
    <location>
        <position position="229"/>
    </location>
</feature>
<evidence type="ECO:0000256" key="1">
    <source>
        <dbReference type="ARBA" id="ARBA00004651"/>
    </source>
</evidence>
<dbReference type="AlphaFoldDB" id="X1HKB0"/>
<keyword evidence="5 6" id="KW-0472">Membrane</keyword>
<comment type="caution">
    <text evidence="8">The sequence shown here is derived from an EMBL/GenBank/DDBJ whole genome shotgun (WGS) entry which is preliminary data.</text>
</comment>
<evidence type="ECO:0000256" key="4">
    <source>
        <dbReference type="ARBA" id="ARBA00022989"/>
    </source>
</evidence>
<dbReference type="GO" id="GO:0005886">
    <property type="term" value="C:plasma membrane"/>
    <property type="evidence" value="ECO:0007669"/>
    <property type="project" value="UniProtKB-SubCell"/>
</dbReference>
<evidence type="ECO:0000256" key="6">
    <source>
        <dbReference type="SAM" id="Phobius"/>
    </source>
</evidence>
<proteinExistence type="predicted"/>
<sequence>MNKGQDMNRVSPPMTGDEYYQETNNVSILDILLVMVRHWRLIALLTGIAVALSLVSAVTKPAVYTSTAKMLRETPPSAGAGASSGLALLRGFGINLGGTSSGLTVETYPVILRSREVSLSVVRDEYYFSDFNRAMTLTDYFIETRTFLSRVVGVIQRYTIGLPRTLMRRKYRRVEMGNADRNSESSLVLYTENEKNAVEALWGMTEVNVNQRTGIMEVAVTSKDPLLSA</sequence>
<evidence type="ECO:0000259" key="7">
    <source>
        <dbReference type="Pfam" id="PF02706"/>
    </source>
</evidence>
<evidence type="ECO:0000256" key="5">
    <source>
        <dbReference type="ARBA" id="ARBA00023136"/>
    </source>
</evidence>
<keyword evidence="3 6" id="KW-0812">Transmembrane</keyword>
<name>X1HKB0_9ZZZZ</name>
<accession>X1HKB0</accession>
<organism evidence="8">
    <name type="scientific">marine sediment metagenome</name>
    <dbReference type="NCBI Taxonomy" id="412755"/>
    <lineage>
        <taxon>unclassified sequences</taxon>
        <taxon>metagenomes</taxon>
        <taxon>ecological metagenomes</taxon>
    </lineage>
</organism>
<dbReference type="PANTHER" id="PTHR32309">
    <property type="entry name" value="TYROSINE-PROTEIN KINASE"/>
    <property type="match status" value="1"/>
</dbReference>
<keyword evidence="2" id="KW-1003">Cell membrane</keyword>
<evidence type="ECO:0000313" key="8">
    <source>
        <dbReference type="EMBL" id="GAH70551.1"/>
    </source>
</evidence>
<reference evidence="8" key="1">
    <citation type="journal article" date="2014" name="Front. Microbiol.">
        <title>High frequency of phylogenetically diverse reductive dehalogenase-homologous genes in deep subseafloor sedimentary metagenomes.</title>
        <authorList>
            <person name="Kawai M."/>
            <person name="Futagami T."/>
            <person name="Toyoda A."/>
            <person name="Takaki Y."/>
            <person name="Nishi S."/>
            <person name="Hori S."/>
            <person name="Arai W."/>
            <person name="Tsubouchi T."/>
            <person name="Morono Y."/>
            <person name="Uchiyama I."/>
            <person name="Ito T."/>
            <person name="Fujiyama A."/>
            <person name="Inagaki F."/>
            <person name="Takami H."/>
        </authorList>
    </citation>
    <scope>NUCLEOTIDE SEQUENCE</scope>
    <source>
        <strain evidence="8">Expedition CK06-06</strain>
    </source>
</reference>
<dbReference type="Pfam" id="PF02706">
    <property type="entry name" value="Wzz"/>
    <property type="match status" value="1"/>
</dbReference>
<feature type="domain" description="Polysaccharide chain length determinant N-terminal" evidence="7">
    <location>
        <begin position="25"/>
        <end position="124"/>
    </location>
</feature>
<dbReference type="GO" id="GO:0004713">
    <property type="term" value="F:protein tyrosine kinase activity"/>
    <property type="evidence" value="ECO:0007669"/>
    <property type="project" value="TreeGrafter"/>
</dbReference>
<dbReference type="InterPro" id="IPR050445">
    <property type="entry name" value="Bact_polysacc_biosynth/exp"/>
</dbReference>
<evidence type="ECO:0000256" key="3">
    <source>
        <dbReference type="ARBA" id="ARBA00022692"/>
    </source>
</evidence>